<evidence type="ECO:0000256" key="1">
    <source>
        <dbReference type="ARBA" id="ARBA00022898"/>
    </source>
</evidence>
<evidence type="ECO:0000256" key="3">
    <source>
        <dbReference type="RuleBase" id="RU004508"/>
    </source>
</evidence>
<reference evidence="5" key="1">
    <citation type="journal article" date="2019" name="Int. J. Syst. Evol. Microbiol.">
        <title>The Global Catalogue of Microorganisms (GCM) 10K type strain sequencing project: providing services to taxonomists for standard genome sequencing and annotation.</title>
        <authorList>
            <consortium name="The Broad Institute Genomics Platform"/>
            <consortium name="The Broad Institute Genome Sequencing Center for Infectious Disease"/>
            <person name="Wu L."/>
            <person name="Ma J."/>
        </authorList>
    </citation>
    <scope>NUCLEOTIDE SEQUENCE [LARGE SCALE GENOMIC DNA]</scope>
    <source>
        <strain evidence="5">KCTC 33792</strain>
    </source>
</reference>
<dbReference type="CDD" id="cd00616">
    <property type="entry name" value="AHBA_syn"/>
    <property type="match status" value="1"/>
</dbReference>
<evidence type="ECO:0000256" key="2">
    <source>
        <dbReference type="ARBA" id="ARBA00037999"/>
    </source>
</evidence>
<protein>
    <submittedName>
        <fullName evidence="4">DegT/DnrJ/EryC1/StrS family aminotransferase</fullName>
    </submittedName>
</protein>
<dbReference type="EMBL" id="JBHUML010000005">
    <property type="protein sequence ID" value="MFD2706491.1"/>
    <property type="molecule type" value="Genomic_DNA"/>
</dbReference>
<accession>A0ABW5T3A5</accession>
<dbReference type="PANTHER" id="PTHR30244:SF36">
    <property type="entry name" value="3-OXO-GLUCOSE-6-PHOSPHATE:GLUTAMATE AMINOTRANSFERASE"/>
    <property type="match status" value="1"/>
</dbReference>
<dbReference type="PANTHER" id="PTHR30244">
    <property type="entry name" value="TRANSAMINASE"/>
    <property type="match status" value="1"/>
</dbReference>
<dbReference type="InterPro" id="IPR015422">
    <property type="entry name" value="PyrdxlP-dep_Trfase_small"/>
</dbReference>
<organism evidence="4 5">
    <name type="scientific">Salibacterium lacus</name>
    <dbReference type="NCBI Taxonomy" id="1898109"/>
    <lineage>
        <taxon>Bacteria</taxon>
        <taxon>Bacillati</taxon>
        <taxon>Bacillota</taxon>
        <taxon>Bacilli</taxon>
        <taxon>Bacillales</taxon>
        <taxon>Bacillaceae</taxon>
    </lineage>
</organism>
<keyword evidence="4" id="KW-0808">Transferase</keyword>
<dbReference type="PIRSF" id="PIRSF000390">
    <property type="entry name" value="PLP_StrS"/>
    <property type="match status" value="1"/>
</dbReference>
<comment type="caution">
    <text evidence="4">The sequence shown here is derived from an EMBL/GenBank/DDBJ whole genome shotgun (WGS) entry which is preliminary data.</text>
</comment>
<keyword evidence="4" id="KW-0032">Aminotransferase</keyword>
<name>A0ABW5T3A5_9BACI</name>
<evidence type="ECO:0000313" key="5">
    <source>
        <dbReference type="Proteomes" id="UP001597520"/>
    </source>
</evidence>
<dbReference type="InterPro" id="IPR015424">
    <property type="entry name" value="PyrdxlP-dep_Trfase"/>
</dbReference>
<dbReference type="Gene3D" id="3.90.1150.10">
    <property type="entry name" value="Aspartate Aminotransferase, domain 1"/>
    <property type="match status" value="1"/>
</dbReference>
<dbReference type="Proteomes" id="UP001597520">
    <property type="component" value="Unassembled WGS sequence"/>
</dbReference>
<dbReference type="RefSeq" id="WP_380713810.1">
    <property type="nucleotide sequence ID" value="NZ_JBHUML010000005.1"/>
</dbReference>
<keyword evidence="5" id="KW-1185">Reference proteome</keyword>
<comment type="similarity">
    <text evidence="2 3">Belongs to the DegT/DnrJ/EryC1 family.</text>
</comment>
<dbReference type="Pfam" id="PF01041">
    <property type="entry name" value="DegT_DnrJ_EryC1"/>
    <property type="match status" value="1"/>
</dbReference>
<proteinExistence type="inferred from homology"/>
<gene>
    <name evidence="4" type="ORF">ACFSUB_13570</name>
</gene>
<evidence type="ECO:0000313" key="4">
    <source>
        <dbReference type="EMBL" id="MFD2706491.1"/>
    </source>
</evidence>
<dbReference type="InterPro" id="IPR000653">
    <property type="entry name" value="DegT/StrS_aminotransferase"/>
</dbReference>
<keyword evidence="1 3" id="KW-0663">Pyridoxal phosphate</keyword>
<sequence>MIPLMNVRRQFEAVEEEWIRQMKEVLESGIYIMGPKGRELEDKIAGRLGVSDAVAVANGTDALILTLRACGIGEGDEVITTPFTFFATAEAVSSVGAVPVFADIDPATCTIDPLKIEEKITAATKAVLPVHLFGMPADMEDIRALADTYGLLVIEDACQAFGAAYKGQPAGSLGDAACFSFFPTKNLGTPGDGGMVTTSDAALAARIRTLRVHGSDQKYYHREIGYNSRLDELHAAFLLTNLSYIDQWNEERIRLADRYKKALRHLPDVEIPPVSKEKRAVYHLFCIQTGRRREWMDALNSCQIHSGVYYPCCLHLQKAYQHLGYKKGDLPEAEGVSECILAIPLFPGMTDDEQDEVTAVLTGPGRGMA</sequence>
<dbReference type="InterPro" id="IPR015421">
    <property type="entry name" value="PyrdxlP-dep_Trfase_major"/>
</dbReference>
<dbReference type="GO" id="GO:0008483">
    <property type="term" value="F:transaminase activity"/>
    <property type="evidence" value="ECO:0007669"/>
    <property type="project" value="UniProtKB-KW"/>
</dbReference>
<dbReference type="SUPFAM" id="SSF53383">
    <property type="entry name" value="PLP-dependent transferases"/>
    <property type="match status" value="1"/>
</dbReference>
<dbReference type="Gene3D" id="3.40.640.10">
    <property type="entry name" value="Type I PLP-dependent aspartate aminotransferase-like (Major domain)"/>
    <property type="match status" value="1"/>
</dbReference>